<reference evidence="2" key="2">
    <citation type="submission" date="2020-09" db="EMBL/GenBank/DDBJ databases">
        <authorList>
            <person name="Sun Q."/>
            <person name="Zhou Y."/>
        </authorList>
    </citation>
    <scope>NUCLEOTIDE SEQUENCE</scope>
    <source>
        <strain evidence="2">CGMCC 1.15758</strain>
    </source>
</reference>
<gene>
    <name evidence="2" type="ORF">GCM10010995_12140</name>
</gene>
<accession>A0A8J2Z4B8</accession>
<reference evidence="2" key="1">
    <citation type="journal article" date="2014" name="Int. J. Syst. Evol. Microbiol.">
        <title>Complete genome sequence of Corynebacterium casei LMG S-19264T (=DSM 44701T), isolated from a smear-ripened cheese.</title>
        <authorList>
            <consortium name="US DOE Joint Genome Institute (JGI-PGF)"/>
            <person name="Walter F."/>
            <person name="Albersmeier A."/>
            <person name="Kalinowski J."/>
            <person name="Ruckert C."/>
        </authorList>
    </citation>
    <scope>NUCLEOTIDE SEQUENCE</scope>
    <source>
        <strain evidence="2">CGMCC 1.15758</strain>
    </source>
</reference>
<keyword evidence="3" id="KW-1185">Reference proteome</keyword>
<organism evidence="2 3">
    <name type="scientific">Cysteiniphilum litorale</name>
    <dbReference type="NCBI Taxonomy" id="2056700"/>
    <lineage>
        <taxon>Bacteria</taxon>
        <taxon>Pseudomonadati</taxon>
        <taxon>Pseudomonadota</taxon>
        <taxon>Gammaproteobacteria</taxon>
        <taxon>Thiotrichales</taxon>
        <taxon>Fastidiosibacteraceae</taxon>
        <taxon>Cysteiniphilum</taxon>
    </lineage>
</organism>
<dbReference type="RefSeq" id="WP_117002301.1">
    <property type="nucleotide sequence ID" value="NZ_BMJS01000010.1"/>
</dbReference>
<evidence type="ECO:0000313" key="3">
    <source>
        <dbReference type="Proteomes" id="UP000636949"/>
    </source>
</evidence>
<keyword evidence="1" id="KW-0472">Membrane</keyword>
<evidence type="ECO:0000256" key="1">
    <source>
        <dbReference type="SAM" id="Phobius"/>
    </source>
</evidence>
<name>A0A8J2Z4B8_9GAMM</name>
<keyword evidence="1" id="KW-1133">Transmembrane helix</keyword>
<evidence type="ECO:0000313" key="2">
    <source>
        <dbReference type="EMBL" id="GGF96448.1"/>
    </source>
</evidence>
<dbReference type="Proteomes" id="UP000636949">
    <property type="component" value="Unassembled WGS sequence"/>
</dbReference>
<comment type="caution">
    <text evidence="2">The sequence shown here is derived from an EMBL/GenBank/DDBJ whole genome shotgun (WGS) entry which is preliminary data.</text>
</comment>
<dbReference type="AlphaFoldDB" id="A0A8J2Z4B8"/>
<dbReference type="OrthoDB" id="9829512at2"/>
<proteinExistence type="predicted"/>
<sequence length="180" mass="20920">MAHEKRDDIIWPAYVDMLTVLVMIFIMFSIVFIIRLSMYNIAQKMTVEMQQKTSTATQQHKHHLPPPIIYMSENAHVTQWDLILSLDNSLNFAKSQQQMIDKWFKTHQQTNNAIYEISIELANQTHISLGAMLRKIYILYAKTANYMHNKHNIPTSQIQFLSQSNQSAGASNLIKIKVKK</sequence>
<feature type="transmembrane region" description="Helical" evidence="1">
    <location>
        <begin position="20"/>
        <end position="42"/>
    </location>
</feature>
<keyword evidence="1" id="KW-0812">Transmembrane</keyword>
<protein>
    <submittedName>
        <fullName evidence="2">Uncharacterized protein</fullName>
    </submittedName>
</protein>
<dbReference type="EMBL" id="BMJS01000010">
    <property type="protein sequence ID" value="GGF96448.1"/>
    <property type="molecule type" value="Genomic_DNA"/>
</dbReference>